<feature type="transmembrane region" description="Helical" evidence="1">
    <location>
        <begin position="33"/>
        <end position="56"/>
    </location>
</feature>
<proteinExistence type="predicted"/>
<keyword evidence="1" id="KW-0472">Membrane</keyword>
<protein>
    <submittedName>
        <fullName evidence="2">Uncharacterized protein</fullName>
    </submittedName>
</protein>
<comment type="caution">
    <text evidence="2">The sequence shown here is derived from an EMBL/GenBank/DDBJ whole genome shotgun (WGS) entry which is preliminary data.</text>
</comment>
<organism evidence="2 3">
    <name type="scientific">Rugosimonospora africana</name>
    <dbReference type="NCBI Taxonomy" id="556532"/>
    <lineage>
        <taxon>Bacteria</taxon>
        <taxon>Bacillati</taxon>
        <taxon>Actinomycetota</taxon>
        <taxon>Actinomycetes</taxon>
        <taxon>Micromonosporales</taxon>
        <taxon>Micromonosporaceae</taxon>
        <taxon>Rugosimonospora</taxon>
    </lineage>
</organism>
<keyword evidence="1" id="KW-1133">Transmembrane helix</keyword>
<dbReference type="Proteomes" id="UP000642748">
    <property type="component" value="Unassembled WGS sequence"/>
</dbReference>
<name>A0A8J3R0K8_9ACTN</name>
<accession>A0A8J3R0K8</accession>
<evidence type="ECO:0000313" key="3">
    <source>
        <dbReference type="Proteomes" id="UP000642748"/>
    </source>
</evidence>
<feature type="transmembrane region" description="Helical" evidence="1">
    <location>
        <begin position="86"/>
        <end position="105"/>
    </location>
</feature>
<dbReference type="RefSeq" id="WP_203924205.1">
    <property type="nucleotide sequence ID" value="NZ_BONZ01000105.1"/>
</dbReference>
<feature type="transmembrane region" description="Helical" evidence="1">
    <location>
        <begin position="184"/>
        <end position="201"/>
    </location>
</feature>
<dbReference type="AlphaFoldDB" id="A0A8J3R0K8"/>
<evidence type="ECO:0000256" key="1">
    <source>
        <dbReference type="SAM" id="Phobius"/>
    </source>
</evidence>
<feature type="transmembrane region" description="Helical" evidence="1">
    <location>
        <begin position="117"/>
        <end position="137"/>
    </location>
</feature>
<dbReference type="EMBL" id="BONZ01000105">
    <property type="protein sequence ID" value="GIH20790.1"/>
    <property type="molecule type" value="Genomic_DNA"/>
</dbReference>
<evidence type="ECO:0000313" key="2">
    <source>
        <dbReference type="EMBL" id="GIH20790.1"/>
    </source>
</evidence>
<keyword evidence="3" id="KW-1185">Reference proteome</keyword>
<keyword evidence="1" id="KW-0812">Transmembrane</keyword>
<reference evidence="2" key="1">
    <citation type="submission" date="2021-01" db="EMBL/GenBank/DDBJ databases">
        <title>Whole genome shotgun sequence of Rugosimonospora africana NBRC 104875.</title>
        <authorList>
            <person name="Komaki H."/>
            <person name="Tamura T."/>
        </authorList>
    </citation>
    <scope>NUCLEOTIDE SEQUENCE</scope>
    <source>
        <strain evidence="2">NBRC 104875</strain>
    </source>
</reference>
<sequence length="214" mass="22449">MTPTVHRDGAPIAEPREQFRTFGNGKLALFGEMVVVGLVVTAFMLTGVLAVAALAAGTQHFRRTLAAKTNSLGDLLTGVWQALHHGWLLTVAYVVAAALLVLNAAMGAQGLVPGGRVYAAVSGGLALAVMVLICRSAELWHPGARWPDVLRQARDVTVGDPVGTCFVLTGILVGAMVVWMLPPLAVIVPGMLTLSLTAAQARREQRRPARGGSD</sequence>
<gene>
    <name evidence="2" type="ORF">Raf01_89620</name>
</gene>